<comment type="subcellular location">
    <subcellularLocation>
        <location evidence="1">Nucleus</location>
    </subcellularLocation>
</comment>
<sequence length="596" mass="65870">MGSIAGVERNGEDRVEGGGSLLEETAEPILYQLVRVDGDGRLVPATDDELMTVEELLGDEKYEFGRVIDAEHTMEYNGTDLCSSKKMQLDEPQGHSASEKHEAVVTDNLSHQMLPDCDKLNTQGNATAHPLTSEYIRIDNFDRTDGCSNSSDASANNMSASTSGASSMPDFSKLKGEIHLENLTVKELQETFKATFGRATSVKDKSWLMRRISMGLSNSCDFSCTRFVIEDNGVVRKVKEESIVDVSNLIREDLIVALANTNSGGHEEKVEVPGNTTEGNSPKSPFKGCNVREELSSEERASKRVRKPTKRYIEEISEVELREASGKSMPSDKSCAYESTHPHNLVISILKARPDGEPLLMGKDLVGGSGVQIPCVSRIRRGRPRENYTTLLNDQPNGTSMGPELVKEPLNASNPEIEKTDKVTSSTSEKSEHFPERKINEEEIVSKHENKDTHEDDHSDDNMMAEMAAPAVGMRRKHHRPWTLDEVSELVDGVSKFGVGRWSEIKKLSFSNAPYRTPVDLKDKWRNLLKASFVQLPGENGTQNNASRKHATIIIPAPILLRVRELAEMNGHISPRPNQIKCGGGRIADAEKVGCM</sequence>
<name>A0A484KHS1_9ASTE</name>
<dbReference type="AlphaFoldDB" id="A0A484KHS1"/>
<feature type="compositionally biased region" description="Polar residues" evidence="3">
    <location>
        <begin position="274"/>
        <end position="283"/>
    </location>
</feature>
<evidence type="ECO:0000256" key="1">
    <source>
        <dbReference type="ARBA" id="ARBA00004123"/>
    </source>
</evidence>
<evidence type="ECO:0000256" key="2">
    <source>
        <dbReference type="ARBA" id="ARBA00023242"/>
    </source>
</evidence>
<dbReference type="Gene3D" id="1.10.246.220">
    <property type="match status" value="1"/>
</dbReference>
<dbReference type="InterPro" id="IPR009057">
    <property type="entry name" value="Homeodomain-like_sf"/>
</dbReference>
<dbReference type="Pfam" id="PF00249">
    <property type="entry name" value="Myb_DNA-binding"/>
    <property type="match status" value="1"/>
</dbReference>
<protein>
    <submittedName>
        <fullName evidence="6">Uncharacterized protein</fullName>
    </submittedName>
</protein>
<feature type="compositionally biased region" description="Basic and acidic residues" evidence="3">
    <location>
        <begin position="429"/>
        <end position="461"/>
    </location>
</feature>
<dbReference type="GO" id="GO:0000976">
    <property type="term" value="F:transcription cis-regulatory region binding"/>
    <property type="evidence" value="ECO:0007669"/>
    <property type="project" value="UniProtKB-ARBA"/>
</dbReference>
<feature type="domain" description="HTH myb-type" evidence="5">
    <location>
        <begin position="474"/>
        <end position="533"/>
    </location>
</feature>
<dbReference type="PROSITE" id="PS50090">
    <property type="entry name" value="MYB_LIKE"/>
    <property type="match status" value="1"/>
</dbReference>
<feature type="region of interest" description="Disordered" evidence="3">
    <location>
        <begin position="265"/>
        <end position="307"/>
    </location>
</feature>
<dbReference type="SUPFAM" id="SSF46689">
    <property type="entry name" value="Homeodomain-like"/>
    <property type="match status" value="1"/>
</dbReference>
<dbReference type="PANTHER" id="PTHR47122:SF4">
    <property type="entry name" value="TRF-LIKE 3"/>
    <property type="match status" value="1"/>
</dbReference>
<dbReference type="GO" id="GO:0010597">
    <property type="term" value="P:green leaf volatile biosynthetic process"/>
    <property type="evidence" value="ECO:0007669"/>
    <property type="project" value="UniProtKB-ARBA"/>
</dbReference>
<dbReference type="OrthoDB" id="608866at2759"/>
<keyword evidence="2" id="KW-0539">Nucleus</keyword>
<accession>A0A484KHS1</accession>
<evidence type="ECO:0000313" key="7">
    <source>
        <dbReference type="Proteomes" id="UP000595140"/>
    </source>
</evidence>
<feature type="domain" description="Myb-like" evidence="4">
    <location>
        <begin position="481"/>
        <end position="529"/>
    </location>
</feature>
<feature type="compositionally biased region" description="Basic and acidic residues" evidence="3">
    <location>
        <begin position="290"/>
        <end position="302"/>
    </location>
</feature>
<keyword evidence="7" id="KW-1185">Reference proteome</keyword>
<dbReference type="InterPro" id="IPR001005">
    <property type="entry name" value="SANT/Myb"/>
</dbReference>
<dbReference type="CDD" id="cd11660">
    <property type="entry name" value="SANT_TRF"/>
    <property type="match status" value="1"/>
</dbReference>
<dbReference type="InterPro" id="IPR017930">
    <property type="entry name" value="Myb_dom"/>
</dbReference>
<evidence type="ECO:0000256" key="3">
    <source>
        <dbReference type="SAM" id="MobiDB-lite"/>
    </source>
</evidence>
<organism evidence="6 7">
    <name type="scientific">Cuscuta campestris</name>
    <dbReference type="NCBI Taxonomy" id="132261"/>
    <lineage>
        <taxon>Eukaryota</taxon>
        <taxon>Viridiplantae</taxon>
        <taxon>Streptophyta</taxon>
        <taxon>Embryophyta</taxon>
        <taxon>Tracheophyta</taxon>
        <taxon>Spermatophyta</taxon>
        <taxon>Magnoliopsida</taxon>
        <taxon>eudicotyledons</taxon>
        <taxon>Gunneridae</taxon>
        <taxon>Pentapetalae</taxon>
        <taxon>asterids</taxon>
        <taxon>lamiids</taxon>
        <taxon>Solanales</taxon>
        <taxon>Convolvulaceae</taxon>
        <taxon>Cuscuteae</taxon>
        <taxon>Cuscuta</taxon>
        <taxon>Cuscuta subgen. Grammica</taxon>
        <taxon>Cuscuta sect. Cleistogrammica</taxon>
    </lineage>
</organism>
<feature type="compositionally biased region" description="Polar residues" evidence="3">
    <location>
        <begin position="388"/>
        <end position="400"/>
    </location>
</feature>
<evidence type="ECO:0000259" key="4">
    <source>
        <dbReference type="PROSITE" id="PS50090"/>
    </source>
</evidence>
<dbReference type="EMBL" id="OOIL02000462">
    <property type="protein sequence ID" value="VFQ65501.1"/>
    <property type="molecule type" value="Genomic_DNA"/>
</dbReference>
<feature type="compositionally biased region" description="Low complexity" evidence="3">
    <location>
        <begin position="148"/>
        <end position="167"/>
    </location>
</feature>
<feature type="region of interest" description="Disordered" evidence="3">
    <location>
        <begin position="147"/>
        <end position="168"/>
    </location>
</feature>
<feature type="region of interest" description="Disordered" evidence="3">
    <location>
        <begin position="1"/>
        <end position="21"/>
    </location>
</feature>
<dbReference type="Proteomes" id="UP000595140">
    <property type="component" value="Unassembled WGS sequence"/>
</dbReference>
<proteinExistence type="predicted"/>
<feature type="region of interest" description="Disordered" evidence="3">
    <location>
        <begin position="388"/>
        <end position="462"/>
    </location>
</feature>
<evidence type="ECO:0000313" key="6">
    <source>
        <dbReference type="EMBL" id="VFQ65501.1"/>
    </source>
</evidence>
<dbReference type="PANTHER" id="PTHR47122">
    <property type="entry name" value="MYB-LIKE DNA-BINDING DOMAIN CONTAINING PROTEIN, EXPRESSED"/>
    <property type="match status" value="1"/>
</dbReference>
<evidence type="ECO:0000259" key="5">
    <source>
        <dbReference type="PROSITE" id="PS51294"/>
    </source>
</evidence>
<gene>
    <name evidence="6" type="ORF">CCAM_LOCUS7277</name>
</gene>
<dbReference type="GO" id="GO:0005634">
    <property type="term" value="C:nucleus"/>
    <property type="evidence" value="ECO:0007669"/>
    <property type="project" value="UniProtKB-SubCell"/>
</dbReference>
<dbReference type="PROSITE" id="PS51294">
    <property type="entry name" value="HTH_MYB"/>
    <property type="match status" value="1"/>
</dbReference>
<reference evidence="6 7" key="1">
    <citation type="submission" date="2018-04" db="EMBL/GenBank/DDBJ databases">
        <authorList>
            <person name="Vogel A."/>
        </authorList>
    </citation>
    <scope>NUCLEOTIDE SEQUENCE [LARGE SCALE GENOMIC DNA]</scope>
</reference>
<dbReference type="SMART" id="SM00717">
    <property type="entry name" value="SANT"/>
    <property type="match status" value="1"/>
</dbReference>